<evidence type="ECO:0000313" key="2">
    <source>
        <dbReference type="Proteomes" id="UP000053039"/>
    </source>
</evidence>
<dbReference type="AlphaFoldDB" id="A0A117PNT3"/>
<dbReference type="EMBL" id="LMWM01000041">
    <property type="protein sequence ID" value="KUM83528.1"/>
    <property type="molecule type" value="Genomic_DNA"/>
</dbReference>
<dbReference type="RefSeq" id="WP_031038737.1">
    <property type="nucleotide sequence ID" value="NZ_JBEYZI010000033.1"/>
</dbReference>
<gene>
    <name evidence="1" type="ORF">AQI94_34655</name>
</gene>
<comment type="caution">
    <text evidence="1">The sequence shown here is derived from an EMBL/GenBank/DDBJ whole genome shotgun (WGS) entry which is preliminary data.</text>
</comment>
<protein>
    <submittedName>
        <fullName evidence="1">Uncharacterized protein</fullName>
    </submittedName>
</protein>
<organism evidence="1 2">
    <name type="scientific">Streptomyces pseudovenezuelae</name>
    <dbReference type="NCBI Taxonomy" id="67350"/>
    <lineage>
        <taxon>Bacteria</taxon>
        <taxon>Bacillati</taxon>
        <taxon>Actinomycetota</taxon>
        <taxon>Actinomycetes</taxon>
        <taxon>Kitasatosporales</taxon>
        <taxon>Streptomycetaceae</taxon>
        <taxon>Streptomyces</taxon>
        <taxon>Streptomyces aurantiacus group</taxon>
    </lineage>
</organism>
<reference evidence="1 2" key="1">
    <citation type="submission" date="2015-10" db="EMBL/GenBank/DDBJ databases">
        <title>Draft genome sequence of Streptomyces pseudovenezuelae DSM 40212, type strain for the species Streptomyces pseudovenezuelae.</title>
        <authorList>
            <person name="Ruckert C."/>
            <person name="Winkler A."/>
            <person name="Kalinowski J."/>
            <person name="Kampfer P."/>
            <person name="Glaeser S."/>
        </authorList>
    </citation>
    <scope>NUCLEOTIDE SEQUENCE [LARGE SCALE GENOMIC DNA]</scope>
    <source>
        <strain evidence="1 2">DSM 40212</strain>
    </source>
</reference>
<sequence length="211" mass="24162">MQQRISDLEKAASKPILLNFIEVTTEKKVALALGPGKVEGMAGNIAVNALKAEFNVLDPIKIFGIQDKYDEWLLSKVNLLRKKMGAKDQKPEKPLTQEEINKDEIKRAKFRIKLLEERLNKPPSIADMRRDISTNRKWAENRFRALAGEKHGREAPPKGRKLDAIPNVRQLERQEQQLRNTIKQFVRVVKGAIPESEALAKELARIEQRLK</sequence>
<proteinExistence type="predicted"/>
<accession>A0A117PNT3</accession>
<dbReference type="Proteomes" id="UP000053039">
    <property type="component" value="Unassembled WGS sequence"/>
</dbReference>
<name>A0A117PNT3_9ACTN</name>
<evidence type="ECO:0000313" key="1">
    <source>
        <dbReference type="EMBL" id="KUM83528.1"/>
    </source>
</evidence>